<dbReference type="PROSITE" id="PS51257">
    <property type="entry name" value="PROKAR_LIPOPROTEIN"/>
    <property type="match status" value="1"/>
</dbReference>
<reference evidence="1 2" key="1">
    <citation type="submission" date="2019-02" db="EMBL/GenBank/DDBJ databases">
        <title>Deep-cultivation of Planctomycetes and their phenomic and genomic characterization uncovers novel biology.</title>
        <authorList>
            <person name="Wiegand S."/>
            <person name="Jogler M."/>
            <person name="Boedeker C."/>
            <person name="Pinto D."/>
            <person name="Vollmers J."/>
            <person name="Rivas-Marin E."/>
            <person name="Kohn T."/>
            <person name="Peeters S.H."/>
            <person name="Heuer A."/>
            <person name="Rast P."/>
            <person name="Oberbeckmann S."/>
            <person name="Bunk B."/>
            <person name="Jeske O."/>
            <person name="Meyerdierks A."/>
            <person name="Storesund J.E."/>
            <person name="Kallscheuer N."/>
            <person name="Luecker S."/>
            <person name="Lage O.M."/>
            <person name="Pohl T."/>
            <person name="Merkel B.J."/>
            <person name="Hornburger P."/>
            <person name="Mueller R.-W."/>
            <person name="Bruemmer F."/>
            <person name="Labrenz M."/>
            <person name="Spormann A.M."/>
            <person name="Op den Camp H."/>
            <person name="Overmann J."/>
            <person name="Amann R."/>
            <person name="Jetten M.S.M."/>
            <person name="Mascher T."/>
            <person name="Medema M.H."/>
            <person name="Devos D.P."/>
            <person name="Kaster A.-K."/>
            <person name="Ovreas L."/>
            <person name="Rohde M."/>
            <person name="Galperin M.Y."/>
            <person name="Jogler C."/>
        </authorList>
    </citation>
    <scope>NUCLEOTIDE SEQUENCE [LARGE SCALE GENOMIC DNA]</scope>
    <source>
        <strain evidence="1 2">Mal52</strain>
    </source>
</reference>
<dbReference type="AlphaFoldDB" id="A0A517ZGR9"/>
<name>A0A517ZGR9_9PLAN</name>
<gene>
    <name evidence="1" type="ORF">Mal52_01230</name>
</gene>
<evidence type="ECO:0000313" key="2">
    <source>
        <dbReference type="Proteomes" id="UP000319383"/>
    </source>
</evidence>
<proteinExistence type="predicted"/>
<dbReference type="RefSeq" id="WP_145373683.1">
    <property type="nucleotide sequence ID" value="NZ_CP036276.1"/>
</dbReference>
<accession>A0A517ZGR9</accession>
<dbReference type="KEGG" id="sdyn:Mal52_01230"/>
<dbReference type="EMBL" id="CP036276">
    <property type="protein sequence ID" value="QDU41670.1"/>
    <property type="molecule type" value="Genomic_DNA"/>
</dbReference>
<dbReference type="Proteomes" id="UP000319383">
    <property type="component" value="Chromosome"/>
</dbReference>
<evidence type="ECO:0000313" key="1">
    <source>
        <dbReference type="EMBL" id="QDU41670.1"/>
    </source>
</evidence>
<sequence length="163" mass="17988">MRRAYSIGILAVFASLVGCNSDVENLVEATQESAPFTISGRSVEWANESVGEFDRVVAGGESDWGELVASLHHPQVRKHMWDHNGHQVAVIDAALWLSITGMPKDSLNVSGSFERPRGKDNVRQIIAAWQDWGSRGMPVTIHADGYQVPELVDYPDVEDVFVK</sequence>
<keyword evidence="2" id="KW-1185">Reference proteome</keyword>
<organism evidence="1 2">
    <name type="scientific">Symmachiella dynata</name>
    <dbReference type="NCBI Taxonomy" id="2527995"/>
    <lineage>
        <taxon>Bacteria</taxon>
        <taxon>Pseudomonadati</taxon>
        <taxon>Planctomycetota</taxon>
        <taxon>Planctomycetia</taxon>
        <taxon>Planctomycetales</taxon>
        <taxon>Planctomycetaceae</taxon>
        <taxon>Symmachiella</taxon>
    </lineage>
</organism>
<protein>
    <submittedName>
        <fullName evidence="1">Uncharacterized protein</fullName>
    </submittedName>
</protein>